<evidence type="ECO:0000313" key="1">
    <source>
        <dbReference type="EMBL" id="CUS07043.1"/>
    </source>
</evidence>
<dbReference type="AlphaFoldDB" id="A0A292PKN0"/>
<organism evidence="1 2">
    <name type="scientific">Tuber aestivum</name>
    <name type="common">summer truffle</name>
    <dbReference type="NCBI Taxonomy" id="59557"/>
    <lineage>
        <taxon>Eukaryota</taxon>
        <taxon>Fungi</taxon>
        <taxon>Dikarya</taxon>
        <taxon>Ascomycota</taxon>
        <taxon>Pezizomycotina</taxon>
        <taxon>Pezizomycetes</taxon>
        <taxon>Pezizales</taxon>
        <taxon>Tuberaceae</taxon>
        <taxon>Tuber</taxon>
    </lineage>
</organism>
<dbReference type="Proteomes" id="UP001412239">
    <property type="component" value="Unassembled WGS sequence"/>
</dbReference>
<proteinExistence type="predicted"/>
<gene>
    <name evidence="1" type="ORF">GSTUAT00008871001</name>
</gene>
<reference evidence="1" key="1">
    <citation type="submission" date="2015-10" db="EMBL/GenBank/DDBJ databases">
        <authorList>
            <person name="Regsiter A."/>
            <person name="william w."/>
        </authorList>
    </citation>
    <scope>NUCLEOTIDE SEQUENCE</scope>
    <source>
        <strain evidence="1">Montdore</strain>
    </source>
</reference>
<feature type="non-terminal residue" evidence="1">
    <location>
        <position position="1"/>
    </location>
</feature>
<evidence type="ECO:0000313" key="2">
    <source>
        <dbReference type="Proteomes" id="UP001412239"/>
    </source>
</evidence>
<accession>A0A292PKN0</accession>
<dbReference type="EMBL" id="LN891258">
    <property type="protein sequence ID" value="CUS07043.1"/>
    <property type="molecule type" value="Genomic_DNA"/>
</dbReference>
<sequence length="87" mass="9631">LWPGSTSVLFPLAFLSKTFFPFLTQQSLSCFIHPILAAFHLPPPFLFQPGGLLHSTICLPLSLPFPSLTSLRIARLINDGTINDPKR</sequence>
<feature type="non-terminal residue" evidence="1">
    <location>
        <position position="87"/>
    </location>
</feature>
<name>A0A292PKN0_9PEZI</name>
<keyword evidence="2" id="KW-1185">Reference proteome</keyword>
<protein>
    <submittedName>
        <fullName evidence="1">Uncharacterized protein</fullName>
    </submittedName>
</protein>